<feature type="transmembrane region" description="Helical" evidence="1">
    <location>
        <begin position="83"/>
        <end position="104"/>
    </location>
</feature>
<evidence type="ECO:0000259" key="4">
    <source>
        <dbReference type="PROSITE" id="PS50924"/>
    </source>
</evidence>
<keyword evidence="6" id="KW-1185">Reference proteome</keyword>
<dbReference type="PROSITE" id="PS50887">
    <property type="entry name" value="GGDEF"/>
    <property type="match status" value="1"/>
</dbReference>
<name>A0ABQ1F5H6_9SPHN</name>
<evidence type="ECO:0000259" key="3">
    <source>
        <dbReference type="PROSITE" id="PS50887"/>
    </source>
</evidence>
<dbReference type="InterPro" id="IPR035919">
    <property type="entry name" value="EAL_sf"/>
</dbReference>
<reference evidence="6" key="1">
    <citation type="journal article" date="2019" name="Int. J. Syst. Evol. Microbiol.">
        <title>The Global Catalogue of Microorganisms (GCM) 10K type strain sequencing project: providing services to taxonomists for standard genome sequencing and annotation.</title>
        <authorList>
            <consortium name="The Broad Institute Genomics Platform"/>
            <consortium name="The Broad Institute Genome Sequencing Center for Infectious Disease"/>
            <person name="Wu L."/>
            <person name="Ma J."/>
        </authorList>
    </citation>
    <scope>NUCLEOTIDE SEQUENCE [LARGE SCALE GENOMIC DNA]</scope>
    <source>
        <strain evidence="6">CGMCC 1.15297</strain>
    </source>
</reference>
<feature type="transmembrane region" description="Helical" evidence="1">
    <location>
        <begin position="116"/>
        <end position="136"/>
    </location>
</feature>
<keyword evidence="1" id="KW-0472">Membrane</keyword>
<dbReference type="RefSeq" id="WP_188641294.1">
    <property type="nucleotide sequence ID" value="NZ_BMID01000001.1"/>
</dbReference>
<organism evidence="5 6">
    <name type="scientific">Blastomonas marina</name>
    <dbReference type="NCBI Taxonomy" id="1867408"/>
    <lineage>
        <taxon>Bacteria</taxon>
        <taxon>Pseudomonadati</taxon>
        <taxon>Pseudomonadota</taxon>
        <taxon>Alphaproteobacteria</taxon>
        <taxon>Sphingomonadales</taxon>
        <taxon>Sphingomonadaceae</taxon>
        <taxon>Blastomonas</taxon>
    </lineage>
</organism>
<dbReference type="InterPro" id="IPR001633">
    <property type="entry name" value="EAL_dom"/>
</dbReference>
<dbReference type="InterPro" id="IPR052155">
    <property type="entry name" value="Biofilm_reg_signaling"/>
</dbReference>
<evidence type="ECO:0000259" key="2">
    <source>
        <dbReference type="PROSITE" id="PS50883"/>
    </source>
</evidence>
<dbReference type="Pfam" id="PF00563">
    <property type="entry name" value="EAL"/>
    <property type="match status" value="1"/>
</dbReference>
<keyword evidence="1" id="KW-1133">Transmembrane helix</keyword>
<dbReference type="NCBIfam" id="TIGR00254">
    <property type="entry name" value="GGDEF"/>
    <property type="match status" value="1"/>
</dbReference>
<dbReference type="Gene3D" id="3.20.20.450">
    <property type="entry name" value="EAL domain"/>
    <property type="match status" value="1"/>
</dbReference>
<dbReference type="InterPro" id="IPR000160">
    <property type="entry name" value="GGDEF_dom"/>
</dbReference>
<dbReference type="SMART" id="SM00267">
    <property type="entry name" value="GGDEF"/>
    <property type="match status" value="1"/>
</dbReference>
<evidence type="ECO:0000313" key="5">
    <source>
        <dbReference type="EMBL" id="GGA00251.1"/>
    </source>
</evidence>
<feature type="transmembrane region" description="Helical" evidence="1">
    <location>
        <begin position="13"/>
        <end position="34"/>
    </location>
</feature>
<protein>
    <submittedName>
        <fullName evidence="5">Bifunctional diguanylate cyclase/phosphodiesterase</fullName>
    </submittedName>
</protein>
<feature type="domain" description="MHYT" evidence="4">
    <location>
        <begin position="11"/>
        <end position="199"/>
    </location>
</feature>
<evidence type="ECO:0000256" key="1">
    <source>
        <dbReference type="PROSITE-ProRule" id="PRU00244"/>
    </source>
</evidence>
<feature type="domain" description="EAL" evidence="2">
    <location>
        <begin position="428"/>
        <end position="678"/>
    </location>
</feature>
<dbReference type="EMBL" id="BMID01000001">
    <property type="protein sequence ID" value="GGA00251.1"/>
    <property type="molecule type" value="Genomic_DNA"/>
</dbReference>
<dbReference type="InterPro" id="IPR005330">
    <property type="entry name" value="MHYT_dom"/>
</dbReference>
<proteinExistence type="predicted"/>
<feature type="transmembrane region" description="Helical" evidence="1">
    <location>
        <begin position="175"/>
        <end position="198"/>
    </location>
</feature>
<dbReference type="PROSITE" id="PS50883">
    <property type="entry name" value="EAL"/>
    <property type="match status" value="1"/>
</dbReference>
<dbReference type="Proteomes" id="UP000603317">
    <property type="component" value="Unassembled WGS sequence"/>
</dbReference>
<feature type="transmembrane region" description="Helical" evidence="1">
    <location>
        <begin position="218"/>
        <end position="237"/>
    </location>
</feature>
<dbReference type="InterPro" id="IPR043128">
    <property type="entry name" value="Rev_trsase/Diguanyl_cyclase"/>
</dbReference>
<feature type="transmembrane region" description="Helical" evidence="1">
    <location>
        <begin position="142"/>
        <end position="163"/>
    </location>
</feature>
<feature type="transmembrane region" description="Helical" evidence="1">
    <location>
        <begin position="46"/>
        <end position="71"/>
    </location>
</feature>
<evidence type="ECO:0000313" key="6">
    <source>
        <dbReference type="Proteomes" id="UP000603317"/>
    </source>
</evidence>
<gene>
    <name evidence="5" type="ORF">GCM10010923_06030</name>
</gene>
<dbReference type="PROSITE" id="PS50924">
    <property type="entry name" value="MHYT"/>
    <property type="match status" value="1"/>
</dbReference>
<dbReference type="SMART" id="SM00052">
    <property type="entry name" value="EAL"/>
    <property type="match status" value="1"/>
</dbReference>
<dbReference type="PANTHER" id="PTHR44757:SF2">
    <property type="entry name" value="BIOFILM ARCHITECTURE MAINTENANCE PROTEIN MBAA"/>
    <property type="match status" value="1"/>
</dbReference>
<dbReference type="SUPFAM" id="SSF141868">
    <property type="entry name" value="EAL domain-like"/>
    <property type="match status" value="1"/>
</dbReference>
<keyword evidence="1" id="KW-0812">Transmembrane</keyword>
<sequence length="683" mass="72523">MHFFNHLLHDHDLALILLAAAICAAGCYVGVGLSQRAASERGTARWHWCFLTGIVAGCTIWATHFIAMFGYRSPVPVSLDGVLTLLSAHIAVVGSCAAVAVATLSRRLWASATSGLLFGLTIAAMHYTGMSGYVFAGAEVRWDYGLVVVSIALGTALAAAANFRLSGSDGTKVDIGSVALWVAAIVALHFTGMASMTIAPLAGTVVTDATYSGVGGNALAGAIATISLMIVGLGLTTSQTDRRQQLRSRLRLQHQAMHDALTGLPNRRAFGRALAKRSAAAEATGAAFALLVVDLDNFKPVNDGMGHATGDEVLKRVAHRLECAARPGDFVARVGGDEFAILLDGVRDSSAAGSVADRVIEILGRPFLIGEQIAEIGACVGISLAPHHATNPSRLVNHADHALYSSKRRGKGRWQVFDDTLLEAIERRRVLEAALRRAAVREDFDVVYQPIVDSSTDELVGAEALARWSPATHGAVPPAEFIPMAEELGLIGRIGMTVLRKACREAMSWPDSIKLSVNLSPVQILDPRLVSGVAAVLHETGLPPQRLELEITETALLGDDELALRTLNRLVALGVNVSLDDFGTGYSSLSYLHRFPISRIKIDGSFVNQAPVDANSASIVRAIAELGKSMDLQITAEGIETAAQREFITSHGCQNLQGFLISRPLSEAEFSDLCRAAGQERAA</sequence>
<dbReference type="InterPro" id="IPR029787">
    <property type="entry name" value="Nucleotide_cyclase"/>
</dbReference>
<comment type="caution">
    <text evidence="5">The sequence shown here is derived from an EMBL/GenBank/DDBJ whole genome shotgun (WGS) entry which is preliminary data.</text>
</comment>
<dbReference type="CDD" id="cd01949">
    <property type="entry name" value="GGDEF"/>
    <property type="match status" value="1"/>
</dbReference>
<dbReference type="Gene3D" id="3.30.70.270">
    <property type="match status" value="1"/>
</dbReference>
<feature type="domain" description="GGDEF" evidence="3">
    <location>
        <begin position="286"/>
        <end position="419"/>
    </location>
</feature>
<dbReference type="CDD" id="cd01948">
    <property type="entry name" value="EAL"/>
    <property type="match status" value="1"/>
</dbReference>
<dbReference type="Pfam" id="PF03707">
    <property type="entry name" value="MHYT"/>
    <property type="match status" value="2"/>
</dbReference>
<dbReference type="PANTHER" id="PTHR44757">
    <property type="entry name" value="DIGUANYLATE CYCLASE DGCP"/>
    <property type="match status" value="1"/>
</dbReference>
<dbReference type="Pfam" id="PF00990">
    <property type="entry name" value="GGDEF"/>
    <property type="match status" value="1"/>
</dbReference>
<accession>A0ABQ1F5H6</accession>
<dbReference type="SUPFAM" id="SSF55073">
    <property type="entry name" value="Nucleotide cyclase"/>
    <property type="match status" value="1"/>
</dbReference>